<dbReference type="CDD" id="cd16320">
    <property type="entry name" value="MraZ_N"/>
    <property type="match status" value="1"/>
</dbReference>
<dbReference type="RefSeq" id="WP_323738451.1">
    <property type="nucleotide sequence ID" value="NZ_CP112932.1"/>
</dbReference>
<evidence type="ECO:0000256" key="6">
    <source>
        <dbReference type="ARBA" id="ARBA00023163"/>
    </source>
</evidence>
<dbReference type="EMBL" id="CP112932">
    <property type="protein sequence ID" value="WPY00376.1"/>
    <property type="molecule type" value="Genomic_DNA"/>
</dbReference>
<dbReference type="SUPFAM" id="SSF89447">
    <property type="entry name" value="AbrB/MazE/MraZ-like"/>
    <property type="match status" value="1"/>
</dbReference>
<accession>A0ABZ0URY9</accession>
<feature type="domain" description="SpoVT-AbrB" evidence="8">
    <location>
        <begin position="83"/>
        <end position="126"/>
    </location>
</feature>
<dbReference type="InterPro" id="IPR035644">
    <property type="entry name" value="MraZ_C"/>
</dbReference>
<reference evidence="9 10" key="1">
    <citation type="submission" date="2022-10" db="EMBL/GenBank/DDBJ databases">
        <title>Host association and intracellularity evolved multiple times independently in the Rickettsiales.</title>
        <authorList>
            <person name="Castelli M."/>
            <person name="Nardi T."/>
            <person name="Gammuto L."/>
            <person name="Bellinzona G."/>
            <person name="Sabaneyeva E."/>
            <person name="Potekhin A."/>
            <person name="Serra V."/>
            <person name="Petroni G."/>
            <person name="Sassera D."/>
        </authorList>
    </citation>
    <scope>NUCLEOTIDE SEQUENCE [LARGE SCALE GENOMIC DNA]</scope>
    <source>
        <strain evidence="9 10">Kr 154-4</strain>
    </source>
</reference>
<evidence type="ECO:0000313" key="10">
    <source>
        <dbReference type="Proteomes" id="UP001326613"/>
    </source>
</evidence>
<dbReference type="PANTHER" id="PTHR34701">
    <property type="entry name" value="TRANSCRIPTIONAL REGULATOR MRAZ"/>
    <property type="match status" value="1"/>
</dbReference>
<keyword evidence="6 7" id="KW-0804">Transcription</keyword>
<organism evidence="9 10">
    <name type="scientific">Candidatus Trichorickettsia mobilis</name>
    <dbReference type="NCBI Taxonomy" id="1346319"/>
    <lineage>
        <taxon>Bacteria</taxon>
        <taxon>Pseudomonadati</taxon>
        <taxon>Pseudomonadota</taxon>
        <taxon>Alphaproteobacteria</taxon>
        <taxon>Rickettsiales</taxon>
        <taxon>Rickettsiaceae</taxon>
        <taxon>Rickettsieae</taxon>
        <taxon>Candidatus Trichorickettsia</taxon>
    </lineage>
</organism>
<evidence type="ECO:0000256" key="7">
    <source>
        <dbReference type="HAMAP-Rule" id="MF_01008"/>
    </source>
</evidence>
<keyword evidence="3" id="KW-0677">Repeat</keyword>
<evidence type="ECO:0000256" key="3">
    <source>
        <dbReference type="ARBA" id="ARBA00022737"/>
    </source>
</evidence>
<evidence type="ECO:0000313" key="9">
    <source>
        <dbReference type="EMBL" id="WPY00376.1"/>
    </source>
</evidence>
<evidence type="ECO:0000256" key="4">
    <source>
        <dbReference type="ARBA" id="ARBA00023015"/>
    </source>
</evidence>
<dbReference type="InterPro" id="IPR020603">
    <property type="entry name" value="MraZ_dom"/>
</dbReference>
<dbReference type="PANTHER" id="PTHR34701:SF1">
    <property type="entry name" value="TRANSCRIPTIONAL REGULATOR MRAZ"/>
    <property type="match status" value="1"/>
</dbReference>
<keyword evidence="4 7" id="KW-0805">Transcription regulation</keyword>
<name>A0ABZ0URY9_9RICK</name>
<dbReference type="InterPro" id="IPR037914">
    <property type="entry name" value="SpoVT-AbrB_sf"/>
</dbReference>
<comment type="subcellular location">
    <subcellularLocation>
        <location evidence="7">Cytoplasm</location>
        <location evidence="7">Nucleoid</location>
    </subcellularLocation>
</comment>
<sequence>MNIFLSKYINNLDKKSRVSVPASYRLVLSGQNFNGIIAYPSFRNKCIEACSVARLEALSQVIQNLDPYSEERDAFETIILGEAVQLAFDGEGRVVLPKSLLEHAEMEEQVCFVGKGVVFEMWQPQNFDAYLVAARQIAQNNRLTLKDRPVA</sequence>
<dbReference type="Proteomes" id="UP001326613">
    <property type="component" value="Chromosome"/>
</dbReference>
<evidence type="ECO:0000256" key="2">
    <source>
        <dbReference type="ARBA" id="ARBA00022490"/>
    </source>
</evidence>
<comment type="subunit">
    <text evidence="7">Forms oligomers.</text>
</comment>
<keyword evidence="10" id="KW-1185">Reference proteome</keyword>
<keyword evidence="2 7" id="KW-0963">Cytoplasm</keyword>
<keyword evidence="5 7" id="KW-0238">DNA-binding</keyword>
<dbReference type="InterPro" id="IPR038619">
    <property type="entry name" value="MraZ_sf"/>
</dbReference>
<dbReference type="CDD" id="cd16321">
    <property type="entry name" value="MraZ_C"/>
    <property type="match status" value="1"/>
</dbReference>
<evidence type="ECO:0000259" key="8">
    <source>
        <dbReference type="PROSITE" id="PS51740"/>
    </source>
</evidence>
<dbReference type="Pfam" id="PF02381">
    <property type="entry name" value="MraZ"/>
    <property type="match status" value="1"/>
</dbReference>
<dbReference type="PROSITE" id="PS51740">
    <property type="entry name" value="SPOVT_ABRB"/>
    <property type="match status" value="2"/>
</dbReference>
<comment type="similarity">
    <text evidence="7">Belongs to the MraZ family.</text>
</comment>
<dbReference type="HAMAP" id="MF_01008">
    <property type="entry name" value="MraZ"/>
    <property type="match status" value="1"/>
</dbReference>
<evidence type="ECO:0000256" key="1">
    <source>
        <dbReference type="ARBA" id="ARBA00013860"/>
    </source>
</evidence>
<dbReference type="InterPro" id="IPR035642">
    <property type="entry name" value="MraZ_N"/>
</dbReference>
<evidence type="ECO:0000256" key="5">
    <source>
        <dbReference type="ARBA" id="ARBA00023125"/>
    </source>
</evidence>
<feature type="domain" description="SpoVT-AbrB" evidence="8">
    <location>
        <begin position="7"/>
        <end position="54"/>
    </location>
</feature>
<dbReference type="InterPro" id="IPR007159">
    <property type="entry name" value="SpoVT-AbrB_dom"/>
</dbReference>
<proteinExistence type="inferred from homology"/>
<dbReference type="Gene3D" id="3.40.1550.20">
    <property type="entry name" value="Transcriptional regulator MraZ domain"/>
    <property type="match status" value="1"/>
</dbReference>
<gene>
    <name evidence="7" type="primary">mraZ</name>
    <name evidence="9" type="ORF">Trichorick_00249</name>
</gene>
<protein>
    <recommendedName>
        <fullName evidence="1 7">Transcriptional regulator MraZ</fullName>
    </recommendedName>
</protein>
<dbReference type="InterPro" id="IPR003444">
    <property type="entry name" value="MraZ"/>
</dbReference>